<dbReference type="Pfam" id="PF00072">
    <property type="entry name" value="Response_reg"/>
    <property type="match status" value="1"/>
</dbReference>
<evidence type="ECO:0000256" key="2">
    <source>
        <dbReference type="PROSITE-ProRule" id="PRU00169"/>
    </source>
</evidence>
<feature type="domain" description="Response regulatory" evidence="3">
    <location>
        <begin position="6"/>
        <end position="119"/>
    </location>
</feature>
<dbReference type="Pfam" id="PF04397">
    <property type="entry name" value="LytTR"/>
    <property type="match status" value="1"/>
</dbReference>
<name>A0ABU2ZTE8_9ALTE</name>
<dbReference type="EMBL" id="JAVRHX010000002">
    <property type="protein sequence ID" value="MDT0595313.1"/>
    <property type="molecule type" value="Genomic_DNA"/>
</dbReference>
<dbReference type="PROSITE" id="PS50110">
    <property type="entry name" value="RESPONSE_REGULATORY"/>
    <property type="match status" value="1"/>
</dbReference>
<dbReference type="SMART" id="SM00850">
    <property type="entry name" value="LytTR"/>
    <property type="match status" value="1"/>
</dbReference>
<accession>A0ABU2ZTE8</accession>
<feature type="modified residue" description="4-aspartylphosphate" evidence="2">
    <location>
        <position position="57"/>
    </location>
</feature>
<dbReference type="SUPFAM" id="SSF52172">
    <property type="entry name" value="CheY-like"/>
    <property type="match status" value="1"/>
</dbReference>
<dbReference type="SMART" id="SM00448">
    <property type="entry name" value="REC"/>
    <property type="match status" value="1"/>
</dbReference>
<evidence type="ECO:0000259" key="4">
    <source>
        <dbReference type="PROSITE" id="PS50930"/>
    </source>
</evidence>
<dbReference type="Gene3D" id="2.40.50.1020">
    <property type="entry name" value="LytTr DNA-binding domain"/>
    <property type="match status" value="1"/>
</dbReference>
<dbReference type="Gene3D" id="3.40.50.2300">
    <property type="match status" value="1"/>
</dbReference>
<comment type="caution">
    <text evidence="5">The sequence shown here is derived from an EMBL/GenBank/DDBJ whole genome shotgun (WGS) entry which is preliminary data.</text>
</comment>
<proteinExistence type="predicted"/>
<evidence type="ECO:0000313" key="6">
    <source>
        <dbReference type="Proteomes" id="UP001253545"/>
    </source>
</evidence>
<dbReference type="Proteomes" id="UP001253545">
    <property type="component" value="Unassembled WGS sequence"/>
</dbReference>
<keyword evidence="6" id="KW-1185">Reference proteome</keyword>
<dbReference type="PANTHER" id="PTHR37299:SF1">
    <property type="entry name" value="STAGE 0 SPORULATION PROTEIN A HOMOLOG"/>
    <property type="match status" value="1"/>
</dbReference>
<reference evidence="5 6" key="1">
    <citation type="submission" date="2023-09" db="EMBL/GenBank/DDBJ databases">
        <authorList>
            <person name="Rey-Velasco X."/>
        </authorList>
    </citation>
    <scope>NUCLEOTIDE SEQUENCE [LARGE SCALE GENOMIC DNA]</scope>
    <source>
        <strain evidence="5 6">P117</strain>
    </source>
</reference>
<dbReference type="InterPro" id="IPR007492">
    <property type="entry name" value="LytTR_DNA-bd_dom"/>
</dbReference>
<dbReference type="InterPro" id="IPR011006">
    <property type="entry name" value="CheY-like_superfamily"/>
</dbReference>
<organism evidence="5 6">
    <name type="scientific">Glaciecola petra</name>
    <dbReference type="NCBI Taxonomy" id="3075602"/>
    <lineage>
        <taxon>Bacteria</taxon>
        <taxon>Pseudomonadati</taxon>
        <taxon>Pseudomonadota</taxon>
        <taxon>Gammaproteobacteria</taxon>
        <taxon>Alteromonadales</taxon>
        <taxon>Alteromonadaceae</taxon>
        <taxon>Glaciecola</taxon>
    </lineage>
</organism>
<evidence type="ECO:0000256" key="1">
    <source>
        <dbReference type="ARBA" id="ARBA00023012"/>
    </source>
</evidence>
<dbReference type="RefSeq" id="WP_311368823.1">
    <property type="nucleotide sequence ID" value="NZ_JAVRHX010000002.1"/>
</dbReference>
<feature type="domain" description="HTH LytTR-type" evidence="4">
    <location>
        <begin position="175"/>
        <end position="279"/>
    </location>
</feature>
<dbReference type="InterPro" id="IPR001789">
    <property type="entry name" value="Sig_transdc_resp-reg_receiver"/>
</dbReference>
<dbReference type="InterPro" id="IPR046947">
    <property type="entry name" value="LytR-like"/>
</dbReference>
<keyword evidence="2" id="KW-0597">Phosphoprotein</keyword>
<dbReference type="PANTHER" id="PTHR37299">
    <property type="entry name" value="TRANSCRIPTIONAL REGULATOR-RELATED"/>
    <property type="match status" value="1"/>
</dbReference>
<keyword evidence="1" id="KW-0902">Two-component regulatory system</keyword>
<dbReference type="PROSITE" id="PS50930">
    <property type="entry name" value="HTH_LYTTR"/>
    <property type="match status" value="1"/>
</dbReference>
<gene>
    <name evidence="5" type="ORF">RM552_10690</name>
</gene>
<evidence type="ECO:0000259" key="3">
    <source>
        <dbReference type="PROSITE" id="PS50110"/>
    </source>
</evidence>
<sequence length="280" mass="31951">MKNSIRTILVDDEPLALKLMAAKLKKHSQIKIISQCRNGREAIKAINELEPDLIFLDIQMPGISGLEVIKSVQGEMMPLVVFATAYEQYALEAFDANAVDYVLKPIDDDRVARAIVRTEERLLIRDRHLKDKGEILNAINKMNEEAFSSKTANSDSVQPQAVSQVEQDARIHAKIIVKDRDEINILEQSEIAWIDAAGDYICLHVKGQTFIKRGTLKELLSELDENMFKRVHRSTIVNLNYIKKVLPHTKGEFFLLLGEHDKIKVSRNYKEVIKDFLSQK</sequence>
<evidence type="ECO:0000313" key="5">
    <source>
        <dbReference type="EMBL" id="MDT0595313.1"/>
    </source>
</evidence>
<protein>
    <submittedName>
        <fullName evidence="5">Response regulator</fullName>
    </submittedName>
</protein>